<dbReference type="EMBL" id="JBBNAE010000004">
    <property type="protein sequence ID" value="KAK9130433.1"/>
    <property type="molecule type" value="Genomic_DNA"/>
</dbReference>
<evidence type="ECO:0000313" key="2">
    <source>
        <dbReference type="EMBL" id="KAK9130433.1"/>
    </source>
</evidence>
<dbReference type="AlphaFoldDB" id="A0AAP0P4K9"/>
<sequence>MLPDDVLHSIVGRLSSLVCFAAFRSVCKPWRSFFLQHYSFLVPPPPPWIILPDPNSTDSLRPAVYGLYGLHEQKQFYQCKIPVNCTTFIGSSGTWLAYIDDISGKLRLWNPLSLLEMSLPIVRNRKNNMRVALERVFASCAGPLINANEDVVFGVLYNSTQFACMALGDEDWTNVERRQEAVAVYCKRGGD</sequence>
<reference evidence="2 3" key="1">
    <citation type="submission" date="2024-01" db="EMBL/GenBank/DDBJ databases">
        <title>Genome assemblies of Stephania.</title>
        <authorList>
            <person name="Yang L."/>
        </authorList>
    </citation>
    <scope>NUCLEOTIDE SEQUENCE [LARGE SCALE GENOMIC DNA]</scope>
    <source>
        <strain evidence="2">QJT</strain>
        <tissue evidence="2">Leaf</tissue>
    </source>
</reference>
<feature type="domain" description="KIB1-4 beta-propeller" evidence="1">
    <location>
        <begin position="72"/>
        <end position="179"/>
    </location>
</feature>
<accession>A0AAP0P4K9</accession>
<dbReference type="InterPro" id="IPR050942">
    <property type="entry name" value="F-box_BR-signaling"/>
</dbReference>
<dbReference type="Proteomes" id="UP001417504">
    <property type="component" value="Unassembled WGS sequence"/>
</dbReference>
<dbReference type="Pfam" id="PF03478">
    <property type="entry name" value="Beta-prop_KIB1-4"/>
    <property type="match status" value="1"/>
</dbReference>
<dbReference type="PANTHER" id="PTHR44259">
    <property type="entry name" value="OS07G0183000 PROTEIN-RELATED"/>
    <property type="match status" value="1"/>
</dbReference>
<proteinExistence type="predicted"/>
<keyword evidence="3" id="KW-1185">Reference proteome</keyword>
<dbReference type="InterPro" id="IPR005174">
    <property type="entry name" value="KIB1-4_b-propeller"/>
</dbReference>
<protein>
    <recommendedName>
        <fullName evidence="1">KIB1-4 beta-propeller domain-containing protein</fullName>
    </recommendedName>
</protein>
<organism evidence="2 3">
    <name type="scientific">Stephania japonica</name>
    <dbReference type="NCBI Taxonomy" id="461633"/>
    <lineage>
        <taxon>Eukaryota</taxon>
        <taxon>Viridiplantae</taxon>
        <taxon>Streptophyta</taxon>
        <taxon>Embryophyta</taxon>
        <taxon>Tracheophyta</taxon>
        <taxon>Spermatophyta</taxon>
        <taxon>Magnoliopsida</taxon>
        <taxon>Ranunculales</taxon>
        <taxon>Menispermaceae</taxon>
        <taxon>Menispermoideae</taxon>
        <taxon>Cissampelideae</taxon>
        <taxon>Stephania</taxon>
    </lineage>
</organism>
<gene>
    <name evidence="2" type="ORF">Sjap_010920</name>
</gene>
<dbReference type="PANTHER" id="PTHR44259:SF114">
    <property type="entry name" value="OS06G0707300 PROTEIN"/>
    <property type="match status" value="1"/>
</dbReference>
<comment type="caution">
    <text evidence="2">The sequence shown here is derived from an EMBL/GenBank/DDBJ whole genome shotgun (WGS) entry which is preliminary data.</text>
</comment>
<dbReference type="InterPro" id="IPR036047">
    <property type="entry name" value="F-box-like_dom_sf"/>
</dbReference>
<evidence type="ECO:0000259" key="1">
    <source>
        <dbReference type="Pfam" id="PF03478"/>
    </source>
</evidence>
<name>A0AAP0P4K9_9MAGN</name>
<evidence type="ECO:0000313" key="3">
    <source>
        <dbReference type="Proteomes" id="UP001417504"/>
    </source>
</evidence>
<dbReference type="SUPFAM" id="SSF81383">
    <property type="entry name" value="F-box domain"/>
    <property type="match status" value="1"/>
</dbReference>